<keyword evidence="2" id="KW-1185">Reference proteome</keyword>
<organism evidence="1 2">
    <name type="scientific">Flavobacterium polysaccharolyticum</name>
    <dbReference type="NCBI Taxonomy" id="3133148"/>
    <lineage>
        <taxon>Bacteria</taxon>
        <taxon>Pseudomonadati</taxon>
        <taxon>Bacteroidota</taxon>
        <taxon>Flavobacteriia</taxon>
        <taxon>Flavobacteriales</taxon>
        <taxon>Flavobacteriaceae</taxon>
        <taxon>Flavobacterium</taxon>
    </lineage>
</organism>
<reference evidence="1 2" key="1">
    <citation type="submission" date="2024-03" db="EMBL/GenBank/DDBJ databases">
        <title>Two novel species of the genus Flavobacterium exhibiting potentially degradation of complex polysaccharides.</title>
        <authorList>
            <person name="Lian X."/>
        </authorList>
    </citation>
    <scope>NUCLEOTIDE SEQUENCE [LARGE SCALE GENOMIC DNA]</scope>
    <source>
        <strain evidence="1 2">N6</strain>
    </source>
</reference>
<proteinExistence type="predicted"/>
<dbReference type="Proteomes" id="UP001468798">
    <property type="component" value="Unassembled WGS sequence"/>
</dbReference>
<evidence type="ECO:0000313" key="1">
    <source>
        <dbReference type="EMBL" id="MEM0577434.1"/>
    </source>
</evidence>
<dbReference type="PROSITE" id="PS51257">
    <property type="entry name" value="PROKAR_LIPOPROTEIN"/>
    <property type="match status" value="1"/>
</dbReference>
<dbReference type="Pfam" id="PF13289">
    <property type="entry name" value="SIR2_2"/>
    <property type="match status" value="1"/>
</dbReference>
<dbReference type="RefSeq" id="WP_342692334.1">
    <property type="nucleotide sequence ID" value="NZ_JBCGDP010000012.1"/>
</dbReference>
<sequence>MRSFKEDEILVLLGAGTSCDAGIKNSNQIITDIENQLKTNEDWKIYAELYNYIKSVYYQKQLHKGSSVYEVNFNIESLVSLLNIIISIKDKKLDIYSFVGSWEKDLQPFITEEKSKHLATNFRERIIKSLRGDWLMPNNWIENSIYFKKLIDFKKEYDGNSLKIFTLNYDKCVEQNLKEEKIECGFDEFDKWNSKRYDYENTQSDYYLYKLHGSIDWKKKKEEQLTQFNGEISPEDLAIIFGISNKLQSYDPYLFYFYEFRIHCIKAELVICSGYGFFDGHINDVIKHGFAENKNKRLVVNVFDDGKNDKEIQKEISDKLLIDVGQIKVFNKRAKDFYTEDLKLETLSNLFPDNDEDLPVGI</sequence>
<accession>A0ABU9NQB5</accession>
<protein>
    <submittedName>
        <fullName evidence="1">SIR2 family protein</fullName>
    </submittedName>
</protein>
<evidence type="ECO:0000313" key="2">
    <source>
        <dbReference type="Proteomes" id="UP001468798"/>
    </source>
</evidence>
<comment type="caution">
    <text evidence="1">The sequence shown here is derived from an EMBL/GenBank/DDBJ whole genome shotgun (WGS) entry which is preliminary data.</text>
</comment>
<gene>
    <name evidence="1" type="ORF">WFZ86_13070</name>
</gene>
<dbReference type="EMBL" id="JBCGDP010000012">
    <property type="protein sequence ID" value="MEM0577434.1"/>
    <property type="molecule type" value="Genomic_DNA"/>
</dbReference>
<name>A0ABU9NQB5_9FLAO</name>